<keyword evidence="3" id="KW-1185">Reference proteome</keyword>
<name>A0A9Q0CA07_9POAL</name>
<reference evidence="2" key="1">
    <citation type="journal article" date="2022" name="Cell">
        <title>Repeat-based holocentromeres influence genome architecture and karyotype evolution.</title>
        <authorList>
            <person name="Hofstatter P.G."/>
            <person name="Thangavel G."/>
            <person name="Lux T."/>
            <person name="Neumann P."/>
            <person name="Vondrak T."/>
            <person name="Novak P."/>
            <person name="Zhang M."/>
            <person name="Costa L."/>
            <person name="Castellani M."/>
            <person name="Scott A."/>
            <person name="Toegelov H."/>
            <person name="Fuchs J."/>
            <person name="Mata-Sucre Y."/>
            <person name="Dias Y."/>
            <person name="Vanzela A.L.L."/>
            <person name="Huettel B."/>
            <person name="Almeida C.C.S."/>
            <person name="Simkova H."/>
            <person name="Souza G."/>
            <person name="Pedrosa-Harand A."/>
            <person name="Macas J."/>
            <person name="Mayer K.F.X."/>
            <person name="Houben A."/>
            <person name="Marques A."/>
        </authorList>
    </citation>
    <scope>NUCLEOTIDE SEQUENCE</scope>
    <source>
        <strain evidence="2">RhyBre1mFocal</strain>
    </source>
</reference>
<dbReference type="EMBL" id="JAMQYH010000004">
    <property type="protein sequence ID" value="KAJ1690023.1"/>
    <property type="molecule type" value="Genomic_DNA"/>
</dbReference>
<dbReference type="Pfam" id="PF12937">
    <property type="entry name" value="F-box-like"/>
    <property type="match status" value="1"/>
</dbReference>
<dbReference type="PANTHER" id="PTHR38926:SF5">
    <property type="entry name" value="F-BOX AND LEUCINE-RICH REPEAT PROTEIN 6"/>
    <property type="match status" value="1"/>
</dbReference>
<feature type="domain" description="F-box" evidence="1">
    <location>
        <begin position="13"/>
        <end position="52"/>
    </location>
</feature>
<gene>
    <name evidence="2" type="ORF">LUZ63_014178</name>
</gene>
<dbReference type="SUPFAM" id="SSF81383">
    <property type="entry name" value="F-box domain"/>
    <property type="match status" value="1"/>
</dbReference>
<dbReference type="SUPFAM" id="SSF52047">
    <property type="entry name" value="RNI-like"/>
    <property type="match status" value="1"/>
</dbReference>
<evidence type="ECO:0000313" key="3">
    <source>
        <dbReference type="Proteomes" id="UP001151287"/>
    </source>
</evidence>
<dbReference type="Proteomes" id="UP001151287">
    <property type="component" value="Unassembled WGS sequence"/>
</dbReference>
<dbReference type="OrthoDB" id="1929062at2759"/>
<dbReference type="PANTHER" id="PTHR38926">
    <property type="entry name" value="F-BOX DOMAIN CONTAINING PROTEIN, EXPRESSED"/>
    <property type="match status" value="1"/>
</dbReference>
<accession>A0A9Q0CA07</accession>
<dbReference type="AlphaFoldDB" id="A0A9Q0CA07"/>
<protein>
    <recommendedName>
        <fullName evidence="1">F-box domain-containing protein</fullName>
    </recommendedName>
</protein>
<evidence type="ECO:0000259" key="1">
    <source>
        <dbReference type="Pfam" id="PF12937"/>
    </source>
</evidence>
<organism evidence="2 3">
    <name type="scientific">Rhynchospora breviuscula</name>
    <dbReference type="NCBI Taxonomy" id="2022672"/>
    <lineage>
        <taxon>Eukaryota</taxon>
        <taxon>Viridiplantae</taxon>
        <taxon>Streptophyta</taxon>
        <taxon>Embryophyta</taxon>
        <taxon>Tracheophyta</taxon>
        <taxon>Spermatophyta</taxon>
        <taxon>Magnoliopsida</taxon>
        <taxon>Liliopsida</taxon>
        <taxon>Poales</taxon>
        <taxon>Cyperaceae</taxon>
        <taxon>Cyperoideae</taxon>
        <taxon>Rhynchosporeae</taxon>
        <taxon>Rhynchospora</taxon>
    </lineage>
</organism>
<dbReference type="InterPro" id="IPR036047">
    <property type="entry name" value="F-box-like_dom_sf"/>
</dbReference>
<dbReference type="Gene3D" id="3.80.10.10">
    <property type="entry name" value="Ribonuclease Inhibitor"/>
    <property type="match status" value="1"/>
</dbReference>
<dbReference type="InterPro" id="IPR032675">
    <property type="entry name" value="LRR_dom_sf"/>
</dbReference>
<evidence type="ECO:0000313" key="2">
    <source>
        <dbReference type="EMBL" id="KAJ1690023.1"/>
    </source>
</evidence>
<dbReference type="InterPro" id="IPR001810">
    <property type="entry name" value="F-box_dom"/>
</dbReference>
<comment type="caution">
    <text evidence="2">The sequence shown here is derived from an EMBL/GenBank/DDBJ whole genome shotgun (WGS) entry which is preliminary data.</text>
</comment>
<proteinExistence type="predicted"/>
<sequence>MEEERRWEDMDTDCLVNIFRRLGLEDLTLAVPSVCRSWYRASLDPTCWRVLKFRGLDFMPWSNLSKEFSNRYGLPGRFSFSGFLKFCVARTHGEAIEVELPLLFGATLNDLTYISLECPKLKKAVLPNLQTEDEPHLPEIIGRWHELEQLEMECKPSSFQELVDQLRQNCTKLVSLKLYGSFKNDDVSAIVSKLPKIKSLCLSKSYLPKDKLLEILTGCKCLHELIVKDCIGFEADEEVSKRVSLSGIKIFEHEGSKLVDEFGYETDECDPFYVQVI</sequence>
<dbReference type="Gene3D" id="1.20.1280.50">
    <property type="match status" value="1"/>
</dbReference>